<comment type="caution">
    <text evidence="2">The sequence shown here is derived from an EMBL/GenBank/DDBJ whole genome shotgun (WGS) entry which is preliminary data.</text>
</comment>
<sequence length="114" mass="11803">MGGKAAEYARELERQAFEKTQAVQLPPTDPIRRAKVLDRVPAPKDTGAPNGTAGKADGADGGSIPGGASEGVPTPDSIPEVQPTSAQESRPAQPEGADEKPKAPRRPRPAKATE</sequence>
<name>A0A016QSN5_9DEIO</name>
<feature type="compositionally biased region" description="Basic residues" evidence="1">
    <location>
        <begin position="103"/>
        <end position="114"/>
    </location>
</feature>
<keyword evidence="3" id="KW-1185">Reference proteome</keyword>
<organism evidence="2 3">
    <name type="scientific">Deinococcus phoenicis</name>
    <dbReference type="NCBI Taxonomy" id="1476583"/>
    <lineage>
        <taxon>Bacteria</taxon>
        <taxon>Thermotogati</taxon>
        <taxon>Deinococcota</taxon>
        <taxon>Deinococci</taxon>
        <taxon>Deinococcales</taxon>
        <taxon>Deinococcaceae</taxon>
        <taxon>Deinococcus</taxon>
    </lineage>
</organism>
<evidence type="ECO:0000313" key="3">
    <source>
        <dbReference type="Proteomes" id="UP000020492"/>
    </source>
</evidence>
<dbReference type="AlphaFoldDB" id="A0A016QSN5"/>
<protein>
    <submittedName>
        <fullName evidence="2">Uncharacterized protein</fullName>
    </submittedName>
</protein>
<evidence type="ECO:0000256" key="1">
    <source>
        <dbReference type="SAM" id="MobiDB-lite"/>
    </source>
</evidence>
<gene>
    <name evidence="2" type="ORF">DEIPH_ctg013orf0026</name>
</gene>
<accession>A0A016QSN5</accession>
<dbReference type="Proteomes" id="UP000020492">
    <property type="component" value="Unassembled WGS sequence"/>
</dbReference>
<dbReference type="STRING" id="1476583.DEIPH_ctg013orf0026"/>
<dbReference type="RefSeq" id="WP_034354716.1">
    <property type="nucleotide sequence ID" value="NZ_JHAC01000013.1"/>
</dbReference>
<reference evidence="2 3" key="1">
    <citation type="submission" date="2014-03" db="EMBL/GenBank/DDBJ databases">
        <title>Draft genome sequence of Deinococcus phoenicis 1P10ME.</title>
        <authorList>
            <person name="Stepanov V.G."/>
            <person name="Vaishampayan P."/>
            <person name="Venkateswaran K."/>
            <person name="Fox G.E."/>
        </authorList>
    </citation>
    <scope>NUCLEOTIDE SEQUENCE [LARGE SCALE GENOMIC DNA]</scope>
    <source>
        <strain evidence="2 3">1P10ME</strain>
    </source>
</reference>
<dbReference type="PATRIC" id="fig|1476583.3.peg.961"/>
<feature type="region of interest" description="Disordered" evidence="1">
    <location>
        <begin position="17"/>
        <end position="114"/>
    </location>
</feature>
<feature type="compositionally biased region" description="Basic and acidic residues" evidence="1">
    <location>
        <begin position="30"/>
        <end position="42"/>
    </location>
</feature>
<feature type="compositionally biased region" description="Gly residues" evidence="1">
    <location>
        <begin position="59"/>
        <end position="69"/>
    </location>
</feature>
<evidence type="ECO:0000313" key="2">
    <source>
        <dbReference type="EMBL" id="EYB68922.1"/>
    </source>
</evidence>
<dbReference type="EMBL" id="JHAC01000013">
    <property type="protein sequence ID" value="EYB68922.1"/>
    <property type="molecule type" value="Genomic_DNA"/>
</dbReference>
<proteinExistence type="predicted"/>